<organism evidence="2 3">
    <name type="scientific">Alcaligenes xylosoxydans xylosoxydans</name>
    <name type="common">Achromobacter xylosoxidans</name>
    <dbReference type="NCBI Taxonomy" id="85698"/>
    <lineage>
        <taxon>Bacteria</taxon>
        <taxon>Pseudomonadati</taxon>
        <taxon>Pseudomonadota</taxon>
        <taxon>Betaproteobacteria</taxon>
        <taxon>Burkholderiales</taxon>
        <taxon>Alcaligenaceae</taxon>
        <taxon>Achromobacter</taxon>
    </lineage>
</organism>
<proteinExistence type="predicted"/>
<name>A0A0X8P4Z4_ALCXX</name>
<dbReference type="AlphaFoldDB" id="A0A0X8P4Z4"/>
<protein>
    <submittedName>
        <fullName evidence="2">Uncharacterized protein</fullName>
    </submittedName>
</protein>
<dbReference type="Proteomes" id="UP000060602">
    <property type="component" value="Chromosome"/>
</dbReference>
<gene>
    <name evidence="2" type="ORF">AL504_30575</name>
</gene>
<evidence type="ECO:0000256" key="1">
    <source>
        <dbReference type="SAM" id="MobiDB-lite"/>
    </source>
</evidence>
<feature type="compositionally biased region" description="Polar residues" evidence="1">
    <location>
        <begin position="122"/>
        <end position="137"/>
    </location>
</feature>
<dbReference type="RefSeq" id="WP_061074190.1">
    <property type="nucleotide sequence ID" value="NZ_CP014060.2"/>
</dbReference>
<feature type="region of interest" description="Disordered" evidence="1">
    <location>
        <begin position="115"/>
        <end position="143"/>
    </location>
</feature>
<accession>A0A0X8P4Z4</accession>
<dbReference type="EMBL" id="CP014060">
    <property type="protein sequence ID" value="AMG39955.1"/>
    <property type="molecule type" value="Genomic_DNA"/>
</dbReference>
<sequence>MTTQNNAAQAANDPPLSDEYVNAIIQRHGYDSPETVIARLAQWIGLHGGENSITLLMYEAHKTLSKLRAPVADERAEWQAFRDWAWKKDGPAVGLMVGQEAVWTGWKARAALASAPVAGEHGTQSTPNRPESRANTGYTGGALAPVDGEAQPAAYLTLDEEGSPCMLFFDQVEARGYCAPGEEPEPLFRHAAPQASAEVLDAVQVVLKAFKADEAQGYHTRDRQFAISILEQALSSPQASAEARWIGIDLGENAIADVRNTALEQAYEAVACLYAAHYLHGNLSALAALKEAGDDIRALKHPQAPQGQQ</sequence>
<evidence type="ECO:0000313" key="3">
    <source>
        <dbReference type="Proteomes" id="UP000060602"/>
    </source>
</evidence>
<reference evidence="3" key="1">
    <citation type="submission" date="2015-12" db="EMBL/GenBank/DDBJ databases">
        <title>FDA dAtabase for Regulatory Grade micrObial Sequences (FDA-ARGOS): Supporting development and validation of Infectious Disease Dx tests.</title>
        <authorList>
            <person name="Case J."/>
            <person name="Tallon L."/>
            <person name="Sadzewicz L."/>
            <person name="Sengamalay N."/>
            <person name="Ott S."/>
            <person name="Godinez A."/>
            <person name="Nagaraj S."/>
            <person name="Nadendla S."/>
            <person name="Sichtig H."/>
        </authorList>
    </citation>
    <scope>NUCLEOTIDE SEQUENCE [LARGE SCALE GENOMIC DNA]</scope>
    <source>
        <strain evidence="3">FDAARGOS_147</strain>
    </source>
</reference>
<evidence type="ECO:0000313" key="2">
    <source>
        <dbReference type="EMBL" id="AMG39955.1"/>
    </source>
</evidence>